<dbReference type="GO" id="GO:0019646">
    <property type="term" value="P:aerobic electron transport chain"/>
    <property type="evidence" value="ECO:0007669"/>
    <property type="project" value="InterPro"/>
</dbReference>
<keyword evidence="6 7" id="KW-0411">Iron-sulfur</keyword>
<feature type="domain" description="High potential iron-sulfur proteins family profile" evidence="9">
    <location>
        <begin position="25"/>
        <end position="102"/>
    </location>
</feature>
<keyword evidence="11" id="KW-1185">Reference proteome</keyword>
<dbReference type="KEGG" id="boz:DBV39_18835"/>
<dbReference type="OrthoDB" id="5298540at2"/>
<dbReference type="GO" id="GO:0046872">
    <property type="term" value="F:metal ion binding"/>
    <property type="evidence" value="ECO:0007669"/>
    <property type="project" value="UniProtKB-KW"/>
</dbReference>
<dbReference type="SUPFAM" id="SSF57652">
    <property type="entry name" value="HIPIP (high potential iron protein)"/>
    <property type="match status" value="1"/>
</dbReference>
<dbReference type="InterPro" id="IPR000170">
    <property type="entry name" value="High_potential_FeS_prot"/>
</dbReference>
<evidence type="ECO:0000256" key="4">
    <source>
        <dbReference type="ARBA" id="ARBA00022982"/>
    </source>
</evidence>
<dbReference type="InterPro" id="IPR006311">
    <property type="entry name" value="TAT_signal"/>
</dbReference>
<comment type="function">
    <text evidence="7">Specific class of high-redox-potential 4Fe-4S ferredoxins. Functions in anaerobic electron transport in most purple and in some other photosynthetic bacteria and in at least one genus (Paracoccus) of halophilic, denitrifying bacteria.</text>
</comment>
<evidence type="ECO:0000256" key="3">
    <source>
        <dbReference type="ARBA" id="ARBA00022723"/>
    </source>
</evidence>
<reference evidence="10 11" key="1">
    <citation type="submission" date="2018-04" db="EMBL/GenBank/DDBJ databases">
        <title>Bordetella sp. HZ20 isolated from seawater.</title>
        <authorList>
            <person name="Sun C."/>
        </authorList>
    </citation>
    <scope>NUCLEOTIDE SEQUENCE [LARGE SCALE GENOMIC DNA]</scope>
    <source>
        <strain evidence="10 11">HZ20</strain>
    </source>
</reference>
<organism evidence="10 11">
    <name type="scientific">Orrella marina</name>
    <dbReference type="NCBI Taxonomy" id="2163011"/>
    <lineage>
        <taxon>Bacteria</taxon>
        <taxon>Pseudomonadati</taxon>
        <taxon>Pseudomonadota</taxon>
        <taxon>Betaproteobacteria</taxon>
        <taxon>Burkholderiales</taxon>
        <taxon>Alcaligenaceae</taxon>
        <taxon>Orrella</taxon>
    </lineage>
</organism>
<dbReference type="EMBL" id="CP028901">
    <property type="protein sequence ID" value="AWB35456.1"/>
    <property type="molecule type" value="Genomic_DNA"/>
</dbReference>
<keyword evidence="4 7" id="KW-0249">Electron transport</keyword>
<evidence type="ECO:0000256" key="5">
    <source>
        <dbReference type="ARBA" id="ARBA00023004"/>
    </source>
</evidence>
<dbReference type="InterPro" id="IPR036369">
    <property type="entry name" value="HIPIP_sf"/>
</dbReference>
<keyword evidence="5 7" id="KW-0408">Iron</keyword>
<dbReference type="Pfam" id="PF01355">
    <property type="entry name" value="HIPIP"/>
    <property type="match status" value="1"/>
</dbReference>
<evidence type="ECO:0000256" key="6">
    <source>
        <dbReference type="ARBA" id="ARBA00023014"/>
    </source>
</evidence>
<dbReference type="GO" id="GO:0009055">
    <property type="term" value="F:electron transfer activity"/>
    <property type="evidence" value="ECO:0007669"/>
    <property type="project" value="InterPro"/>
</dbReference>
<dbReference type="AlphaFoldDB" id="A0A2R4XNS3"/>
<name>A0A2R4XNS3_9BURK</name>
<feature type="chain" id="PRO_5015331238" description="High-potential iron-sulfur protein" evidence="8">
    <location>
        <begin position="28"/>
        <end position="102"/>
    </location>
</feature>
<dbReference type="GO" id="GO:0051539">
    <property type="term" value="F:4 iron, 4 sulfur cluster binding"/>
    <property type="evidence" value="ECO:0007669"/>
    <property type="project" value="UniProtKB-KW"/>
</dbReference>
<evidence type="ECO:0000256" key="1">
    <source>
        <dbReference type="ARBA" id="ARBA00022448"/>
    </source>
</evidence>
<evidence type="ECO:0000256" key="8">
    <source>
        <dbReference type="SAM" id="SignalP"/>
    </source>
</evidence>
<dbReference type="RefSeq" id="WP_108622912.1">
    <property type="nucleotide sequence ID" value="NZ_CP028901.1"/>
</dbReference>
<proteinExistence type="inferred from homology"/>
<keyword evidence="3 7" id="KW-0479">Metal-binding</keyword>
<evidence type="ECO:0000313" key="11">
    <source>
        <dbReference type="Proteomes" id="UP000244571"/>
    </source>
</evidence>
<evidence type="ECO:0000313" key="10">
    <source>
        <dbReference type="EMBL" id="AWB35456.1"/>
    </source>
</evidence>
<dbReference type="PROSITE" id="PS51373">
    <property type="entry name" value="HIPIP"/>
    <property type="match status" value="1"/>
</dbReference>
<dbReference type="PROSITE" id="PS51318">
    <property type="entry name" value="TAT"/>
    <property type="match status" value="1"/>
</dbReference>
<evidence type="ECO:0000256" key="2">
    <source>
        <dbReference type="ARBA" id="ARBA00022485"/>
    </source>
</evidence>
<evidence type="ECO:0000259" key="9">
    <source>
        <dbReference type="PROSITE" id="PS51373"/>
    </source>
</evidence>
<comment type="subunit">
    <text evidence="7">Homodimer.</text>
</comment>
<dbReference type="Gene3D" id="4.10.490.10">
    <property type="entry name" value="High potential iron-sulphur protein"/>
    <property type="match status" value="1"/>
</dbReference>
<sequence>MTTNRRQFMKVSVASVAALATAKVAYAQPMLEESNPQAKALGYVDDVNKVDTGKFPKYKQGQLCSNCQLYTAKSDNAGTCTAFPGKLVAGNGWCNLWVKKPG</sequence>
<keyword evidence="8" id="KW-0732">Signal</keyword>
<accession>A0A2R4XNS3</accession>
<keyword evidence="1 7" id="KW-0813">Transport</keyword>
<keyword evidence="2 7" id="KW-0004">4Fe-4S</keyword>
<gene>
    <name evidence="10" type="ORF">DBV39_18835</name>
</gene>
<dbReference type="Proteomes" id="UP000244571">
    <property type="component" value="Chromosome"/>
</dbReference>
<evidence type="ECO:0000256" key="7">
    <source>
        <dbReference type="RuleBase" id="RU000620"/>
    </source>
</evidence>
<protein>
    <recommendedName>
        <fullName evidence="7">High-potential iron-sulfur protein</fullName>
        <shortName evidence="7">HiPIP</shortName>
    </recommendedName>
</protein>
<comment type="similarity">
    <text evidence="7">Belongs to the high-potential iron-sulfur protein (HiPIP) family.</text>
</comment>
<feature type="signal peptide" evidence="8">
    <location>
        <begin position="1"/>
        <end position="27"/>
    </location>
</feature>